<evidence type="ECO:0000256" key="7">
    <source>
        <dbReference type="ARBA" id="ARBA00023242"/>
    </source>
</evidence>
<feature type="compositionally biased region" description="Basic and acidic residues" evidence="8">
    <location>
        <begin position="1304"/>
        <end position="1313"/>
    </location>
</feature>
<evidence type="ECO:0000256" key="5">
    <source>
        <dbReference type="ARBA" id="ARBA00022989"/>
    </source>
</evidence>
<dbReference type="GO" id="GO:0008017">
    <property type="term" value="F:microtubule binding"/>
    <property type="evidence" value="ECO:0007669"/>
    <property type="project" value="TreeGrafter"/>
</dbReference>
<dbReference type="Proteomes" id="UP000318571">
    <property type="component" value="Chromosome 10"/>
</dbReference>
<gene>
    <name evidence="9" type="ORF">TCAL_15202</name>
</gene>
<feature type="region of interest" description="Disordered" evidence="8">
    <location>
        <begin position="822"/>
        <end position="848"/>
    </location>
</feature>
<reference evidence="9 10" key="1">
    <citation type="journal article" date="2018" name="Nat. Ecol. Evol.">
        <title>Genomic signatures of mitonuclear coevolution across populations of Tigriopus californicus.</title>
        <authorList>
            <person name="Barreto F.S."/>
            <person name="Watson E.T."/>
            <person name="Lima T.G."/>
            <person name="Willett C.S."/>
            <person name="Edmands S."/>
            <person name="Li W."/>
            <person name="Burton R.S."/>
        </authorList>
    </citation>
    <scope>NUCLEOTIDE SEQUENCE [LARGE SCALE GENOMIC DNA]</scope>
    <source>
        <strain evidence="9 10">San Diego</strain>
    </source>
</reference>
<feature type="compositionally biased region" description="Polar residues" evidence="8">
    <location>
        <begin position="1609"/>
        <end position="1625"/>
    </location>
</feature>
<feature type="region of interest" description="Disordered" evidence="8">
    <location>
        <begin position="1304"/>
        <end position="1382"/>
    </location>
</feature>
<feature type="compositionally biased region" description="Basic residues" evidence="8">
    <location>
        <begin position="368"/>
        <end position="382"/>
    </location>
</feature>
<feature type="region of interest" description="Disordered" evidence="8">
    <location>
        <begin position="70"/>
        <end position="127"/>
    </location>
</feature>
<feature type="compositionally biased region" description="Polar residues" evidence="8">
    <location>
        <begin position="1100"/>
        <end position="1132"/>
    </location>
</feature>
<feature type="compositionally biased region" description="Polar residues" evidence="8">
    <location>
        <begin position="225"/>
        <end position="243"/>
    </location>
</feature>
<organism evidence="9 10">
    <name type="scientific">Tigriopus californicus</name>
    <name type="common">Marine copepod</name>
    <dbReference type="NCBI Taxonomy" id="6832"/>
    <lineage>
        <taxon>Eukaryota</taxon>
        <taxon>Metazoa</taxon>
        <taxon>Ecdysozoa</taxon>
        <taxon>Arthropoda</taxon>
        <taxon>Crustacea</taxon>
        <taxon>Multicrustacea</taxon>
        <taxon>Hexanauplia</taxon>
        <taxon>Copepoda</taxon>
        <taxon>Harpacticoida</taxon>
        <taxon>Harpacticidae</taxon>
        <taxon>Tigriopus</taxon>
    </lineage>
</organism>
<feature type="region of interest" description="Disordered" evidence="8">
    <location>
        <begin position="1408"/>
        <end position="1462"/>
    </location>
</feature>
<feature type="compositionally biased region" description="Low complexity" evidence="8">
    <location>
        <begin position="938"/>
        <end position="958"/>
    </location>
</feature>
<feature type="region of interest" description="Disordered" evidence="8">
    <location>
        <begin position="539"/>
        <end position="576"/>
    </location>
</feature>
<feature type="compositionally biased region" description="Low complexity" evidence="8">
    <location>
        <begin position="966"/>
        <end position="975"/>
    </location>
</feature>
<evidence type="ECO:0000313" key="9">
    <source>
        <dbReference type="EMBL" id="TRY62873.1"/>
    </source>
</evidence>
<protein>
    <submittedName>
        <fullName evidence="9">Uncharacterized protein</fullName>
    </submittedName>
</protein>
<feature type="compositionally biased region" description="Basic and acidic residues" evidence="8">
    <location>
        <begin position="1626"/>
        <end position="1640"/>
    </location>
</feature>
<evidence type="ECO:0000256" key="8">
    <source>
        <dbReference type="SAM" id="MobiDB-lite"/>
    </source>
</evidence>
<dbReference type="InterPro" id="IPR019130">
    <property type="entry name" value="Macoilin"/>
</dbReference>
<evidence type="ECO:0000256" key="6">
    <source>
        <dbReference type="ARBA" id="ARBA00023136"/>
    </source>
</evidence>
<keyword evidence="7" id="KW-0539">Nucleus</keyword>
<name>A0A553NBP9_TIGCA</name>
<keyword evidence="6" id="KW-0472">Membrane</keyword>
<keyword evidence="3" id="KW-0812">Transmembrane</keyword>
<keyword evidence="5" id="KW-1133">Transmembrane helix</keyword>
<feature type="region of interest" description="Disordered" evidence="8">
    <location>
        <begin position="747"/>
        <end position="807"/>
    </location>
</feature>
<feature type="compositionally biased region" description="Low complexity" evidence="8">
    <location>
        <begin position="109"/>
        <end position="123"/>
    </location>
</feature>
<dbReference type="EMBL" id="VCGU01000458">
    <property type="protein sequence ID" value="TRY62873.1"/>
    <property type="molecule type" value="Genomic_DNA"/>
</dbReference>
<feature type="compositionally biased region" description="Low complexity" evidence="8">
    <location>
        <begin position="1644"/>
        <end position="1656"/>
    </location>
</feature>
<comment type="caution">
    <text evidence="9">The sequence shown here is derived from an EMBL/GenBank/DDBJ whole genome shotgun (WGS) entry which is preliminary data.</text>
</comment>
<feature type="region of interest" description="Disordered" evidence="8">
    <location>
        <begin position="1601"/>
        <end position="1656"/>
    </location>
</feature>
<feature type="compositionally biased region" description="Polar residues" evidence="8">
    <location>
        <begin position="557"/>
        <end position="568"/>
    </location>
</feature>
<evidence type="ECO:0000256" key="3">
    <source>
        <dbReference type="ARBA" id="ARBA00022692"/>
    </source>
</evidence>
<keyword evidence="4" id="KW-0256">Endoplasmic reticulum</keyword>
<dbReference type="GO" id="GO:0023041">
    <property type="term" value="P:neuronal signal transduction"/>
    <property type="evidence" value="ECO:0007669"/>
    <property type="project" value="InterPro"/>
</dbReference>
<sequence>MTVLPDQISTPNLMPPWKQELLLRKSALSRTIEPNLSFVCKKLEVHREPRSQEVLRKPVNELARLARRSRSLGDGSGAPISANLQPPSKLGHLVDNISPPSTPPPLPKRSPGIRSSSGPSFPGMNNNSHWVDVKHRCSLDESGLHQLDLPPALPPRKEEAVNNNNKQCPKRRLPPSDGEVTRRSTRSDDDLWRPAVVVEGLRQQRPLDNEGGKRPAVAMKVCQDGSGSKASMASTTRKTSNTAHVEVEGEEEIMETPREIEVVEEAQQTAVVVVSSSPTDHHPHPFNLLHHHHHLRQEDQLVRREEEKWDLSPGVRQYKEDRSVEWDSFDWDEDSSKGPDRIAEVAFSSALSRFVKPQVGADKEGQQHHHSNYHHPRPHPGKKLSGPCGTGQIKETSWTESCNQKTVLLPQSDFISDQCKSSRITETKRVFGYDLKCGDDQRKSFTSSSNECSSSPTSTASVVAASHCAGSSAPSSSSSSSSSVIDEAKKRLFAANLLSENNHEIQVKEVFSRSGLRANRNQDQKVVLEAAKLRPIPKQLASGLPRKQNSHLDLEVDNTSPPATSPSARNGEEKLHRRSVTFSCPEVLEEIPIQRYPVSPSESSDDWVVENEFRAVERFLSQSEPQGTTMMDENIAMNEDDLDHSQFDNIGRASLARIYRSNKNANSNKIVAVPPMYATPSSLDSDGTFGSGGESDSSEEIHYGPGFVNRLKTRYLSVALRSTSTRGVATLRRTASLENFLDKDKTDEQVELRKTPANSQQRRVSPHYQRHSAPVEGGSRGMFTKRGPPVTNNRFHANSGRPLKKNDSMKRVQSVEVLNVSEPGSRSSLERKAVDAGGPIPPPLPPKAEKATLETVVNSLANDAVRVYDRKGKPITRESIVRSGESSVNALPRRPLFKRRSSSLLFGVEEKELPAPDTVKETRKIFESRSGGPGGRKPGPFFYGGSRIKSRSTSSLYHSRSRSSDRGLSPSSQDSNIHSPLTRKRSDDNIQHSQYSTRISGSPVRTIDSPRGGSPVRTPQSPVTRNPVGGPRPAGALSNQSKPSLPNKPIHLASSPCPSPTAKPFMSGGHAPTPANEPPKHDQNNSTITGGGSSNGPTSASVTTPTSGIVKQVSESSANKEVYSPGTSNAQLKDQDDKVVEVEVAPMDEEEGIKRISNDSITKIREGGSSVSFNFSKPTGMAMASPTSRTTPPTYLPYDKENNAMKQVGVIRPMTRSLGQADPRGPLINNKLERNKEALIQPSAVPSFQEKEIILIPKDELRAPILPKKSWNSVADKNQRNSSHLLTSNGPPPSVVKPSWIKKSQVEDTDTQKKTPSTGDSLALAKPAAVNEEVIAKSESSGGGKKAQTGPMKADLAEKPSSPAAPLIASQVGRNNNYRDDWKKRNEQKNTIVFNFVHTEKDVTHIDNDGRDISNRRKKNSKKRNQQLTKDSGIILINDPYSGNHGTESTDCDIDSDSDDSEIDVHRPVSPCNFIVLGANVKTEKSSIRSKSRPMKISGLPTVGQELSPQQMCHHPLTRLIVEDAPTPGSLAIPSFFPFKRVSSRVSSEDHLPIDRHRQSPYKSVSPEDDALWWMEELQRGLGNYTPSKIQMNEAPFQLGVSRGKTPTEAASTPNSNNNKPNGSQDKPDGKGGEVLRPTEDAISWSGSSSSSDILF</sequence>
<dbReference type="GO" id="GO:0031965">
    <property type="term" value="C:nuclear membrane"/>
    <property type="evidence" value="ECO:0007669"/>
    <property type="project" value="UniProtKB-SubCell"/>
</dbReference>
<evidence type="ECO:0000256" key="4">
    <source>
        <dbReference type="ARBA" id="ARBA00022824"/>
    </source>
</evidence>
<evidence type="ECO:0000256" key="1">
    <source>
        <dbReference type="ARBA" id="ARBA00004232"/>
    </source>
</evidence>
<feature type="compositionally biased region" description="Basic residues" evidence="8">
    <location>
        <begin position="1416"/>
        <end position="1425"/>
    </location>
</feature>
<feature type="compositionally biased region" description="Acidic residues" evidence="8">
    <location>
        <begin position="1450"/>
        <end position="1462"/>
    </location>
</feature>
<dbReference type="STRING" id="6832.A0A553NBP9"/>
<feature type="region of interest" description="Disordered" evidence="8">
    <location>
        <begin position="682"/>
        <end position="702"/>
    </location>
</feature>
<dbReference type="PANTHER" id="PTHR13289:SF3">
    <property type="entry name" value="BIFOCAL, ISOFORM F"/>
    <property type="match status" value="1"/>
</dbReference>
<evidence type="ECO:0000256" key="2">
    <source>
        <dbReference type="ARBA" id="ARBA00004269"/>
    </source>
</evidence>
<dbReference type="GO" id="GO:0030867">
    <property type="term" value="C:rough endoplasmic reticulum membrane"/>
    <property type="evidence" value="ECO:0007669"/>
    <property type="project" value="UniProtKB-SubCell"/>
</dbReference>
<proteinExistence type="predicted"/>
<comment type="subcellular location">
    <subcellularLocation>
        <location evidence="1">Nucleus membrane</location>
        <topology evidence="1">Multi-pass membrane protein</topology>
    </subcellularLocation>
    <subcellularLocation>
        <location evidence="2">Rough endoplasmic reticulum membrane</location>
        <topology evidence="2">Multi-pass membrane protein</topology>
    </subcellularLocation>
</comment>
<dbReference type="PANTHER" id="PTHR13289">
    <property type="entry name" value="PROTEIN PHOSPHATASE 1-BINDING PROTEIN BIFOCAL"/>
    <property type="match status" value="1"/>
</dbReference>
<evidence type="ECO:0000313" key="10">
    <source>
        <dbReference type="Proteomes" id="UP000318571"/>
    </source>
</evidence>
<feature type="compositionally biased region" description="Basic and acidic residues" evidence="8">
    <location>
        <begin position="179"/>
        <end position="188"/>
    </location>
</feature>
<feature type="compositionally biased region" description="Polar residues" evidence="8">
    <location>
        <begin position="991"/>
        <end position="1000"/>
    </location>
</feature>
<feature type="region of interest" description="Disordered" evidence="8">
    <location>
        <begin position="225"/>
        <end position="253"/>
    </location>
</feature>
<accession>A0A553NBP9</accession>
<feature type="region of interest" description="Disordered" evidence="8">
    <location>
        <begin position="919"/>
        <end position="1136"/>
    </location>
</feature>
<feature type="region of interest" description="Disordered" evidence="8">
    <location>
        <begin position="360"/>
        <end position="392"/>
    </location>
</feature>
<keyword evidence="10" id="KW-1185">Reference proteome</keyword>
<feature type="region of interest" description="Disordered" evidence="8">
    <location>
        <begin position="145"/>
        <end position="188"/>
    </location>
</feature>
<dbReference type="GO" id="GO:0006935">
    <property type="term" value="P:chemotaxis"/>
    <property type="evidence" value="ECO:0007669"/>
    <property type="project" value="TreeGrafter"/>
</dbReference>